<accession>A0ABW5ATV4</accession>
<reference evidence="4" key="1">
    <citation type="journal article" date="2019" name="Int. J. Syst. Evol. Microbiol.">
        <title>The Global Catalogue of Microorganisms (GCM) 10K type strain sequencing project: providing services to taxonomists for standard genome sequencing and annotation.</title>
        <authorList>
            <consortium name="The Broad Institute Genomics Platform"/>
            <consortium name="The Broad Institute Genome Sequencing Center for Infectious Disease"/>
            <person name="Wu L."/>
            <person name="Ma J."/>
        </authorList>
    </citation>
    <scope>NUCLEOTIDE SEQUENCE [LARGE SCALE GENOMIC DNA]</scope>
    <source>
        <strain evidence="4">DT92</strain>
    </source>
</reference>
<dbReference type="EMBL" id="JBHUHY010000002">
    <property type="protein sequence ID" value="MFD2185892.1"/>
    <property type="molecule type" value="Genomic_DNA"/>
</dbReference>
<evidence type="ECO:0000256" key="1">
    <source>
        <dbReference type="SAM" id="Phobius"/>
    </source>
</evidence>
<protein>
    <submittedName>
        <fullName evidence="3">2TM domain-containing protein</fullName>
    </submittedName>
</protein>
<feature type="domain" description="2TM" evidence="2">
    <location>
        <begin position="11"/>
        <end position="96"/>
    </location>
</feature>
<keyword evidence="1" id="KW-1133">Transmembrane helix</keyword>
<gene>
    <name evidence="3" type="ORF">ACFSJT_03745</name>
</gene>
<keyword evidence="4" id="KW-1185">Reference proteome</keyword>
<organism evidence="3 4">
    <name type="scientific">Aquimarina celericrescens</name>
    <dbReference type="NCBI Taxonomy" id="1964542"/>
    <lineage>
        <taxon>Bacteria</taxon>
        <taxon>Pseudomonadati</taxon>
        <taxon>Bacteroidota</taxon>
        <taxon>Flavobacteriia</taxon>
        <taxon>Flavobacteriales</taxon>
        <taxon>Flavobacteriaceae</taxon>
        <taxon>Aquimarina</taxon>
    </lineage>
</organism>
<keyword evidence="1" id="KW-0812">Transmembrane</keyword>
<feature type="transmembrane region" description="Helical" evidence="1">
    <location>
        <begin position="21"/>
        <end position="40"/>
    </location>
</feature>
<evidence type="ECO:0000259" key="2">
    <source>
        <dbReference type="Pfam" id="PF13239"/>
    </source>
</evidence>
<dbReference type="RefSeq" id="WP_378318860.1">
    <property type="nucleotide sequence ID" value="NZ_JBHUHY010000002.1"/>
</dbReference>
<dbReference type="Proteomes" id="UP001597344">
    <property type="component" value="Unassembled WGS sequence"/>
</dbReference>
<evidence type="ECO:0000313" key="3">
    <source>
        <dbReference type="EMBL" id="MFD2185892.1"/>
    </source>
</evidence>
<name>A0ABW5ATV4_9FLAO</name>
<feature type="transmembrane region" description="Helical" evidence="1">
    <location>
        <begin position="52"/>
        <end position="76"/>
    </location>
</feature>
<keyword evidence="1" id="KW-0472">Membrane</keyword>
<sequence>MSDYKNKVAYEKAKKRVENEKGFYSHLTAYVIINIALLFINADLGEADLNDWFRWNLLLTPILWGIGLIVHGIYVFGKIPSFSKAWEERKIKELMDKDDFSE</sequence>
<dbReference type="InterPro" id="IPR025698">
    <property type="entry name" value="2TM_dom"/>
</dbReference>
<comment type="caution">
    <text evidence="3">The sequence shown here is derived from an EMBL/GenBank/DDBJ whole genome shotgun (WGS) entry which is preliminary data.</text>
</comment>
<evidence type="ECO:0000313" key="4">
    <source>
        <dbReference type="Proteomes" id="UP001597344"/>
    </source>
</evidence>
<dbReference type="Pfam" id="PF13239">
    <property type="entry name" value="2TM"/>
    <property type="match status" value="1"/>
</dbReference>
<proteinExistence type="predicted"/>